<evidence type="ECO:0000313" key="1">
    <source>
        <dbReference type="EMBL" id="RHF74328.1"/>
    </source>
</evidence>
<dbReference type="Proteomes" id="UP000284676">
    <property type="component" value="Unassembled WGS sequence"/>
</dbReference>
<comment type="caution">
    <text evidence="1">The sequence shown here is derived from an EMBL/GenBank/DDBJ whole genome shotgun (WGS) entry which is preliminary data.</text>
</comment>
<dbReference type="InterPro" id="IPR025387">
    <property type="entry name" value="DUF4299"/>
</dbReference>
<proteinExistence type="predicted"/>
<evidence type="ECO:0000313" key="2">
    <source>
        <dbReference type="Proteomes" id="UP000284676"/>
    </source>
</evidence>
<gene>
    <name evidence="1" type="ORF">DW663_02360</name>
</gene>
<name>A0A414Q0J9_FUSMR</name>
<sequence>MSISFFIKNLNNKESITPKKVLEIGEAISQYNLDESDENIEEFLNEKLENFECILLGEEGRSARGFELSYSDENRYYGIRVFTPCSIGDWEVVFEFIEKLGKFLENNNLVNEHGEEYILATIRNYPYIKDIEYGIKSIEENLKEKGSEISKLYGIYRPISFNNELLESIKNSENPVETFSNFITKTQYIDAYSARQRFYKNNNDEIFGMYTLTETVRTILPFKPSVEYENFGIVKNEDVKFWRLVFVIIDGNPDDENSYKMLGDIDYFKFIENLPKDKYSFIDGEYMVVESLEKEEIERLYNLLVE</sequence>
<dbReference type="Pfam" id="PF14132">
    <property type="entry name" value="DUF4299"/>
    <property type="match status" value="1"/>
</dbReference>
<dbReference type="RefSeq" id="WP_118234005.1">
    <property type="nucleotide sequence ID" value="NZ_QRHL01000002.1"/>
</dbReference>
<accession>A0A414Q0J9</accession>
<organism evidence="1 2">
    <name type="scientific">Fusobacterium mortiferum</name>
    <dbReference type="NCBI Taxonomy" id="850"/>
    <lineage>
        <taxon>Bacteria</taxon>
        <taxon>Fusobacteriati</taxon>
        <taxon>Fusobacteriota</taxon>
        <taxon>Fusobacteriia</taxon>
        <taxon>Fusobacteriales</taxon>
        <taxon>Fusobacteriaceae</taxon>
        <taxon>Fusobacterium</taxon>
    </lineage>
</organism>
<protein>
    <submittedName>
        <fullName evidence="1">DUF4299 family protein</fullName>
    </submittedName>
</protein>
<dbReference type="EMBL" id="QRHL01000002">
    <property type="protein sequence ID" value="RHF74328.1"/>
    <property type="molecule type" value="Genomic_DNA"/>
</dbReference>
<reference evidence="1 2" key="1">
    <citation type="submission" date="2018-08" db="EMBL/GenBank/DDBJ databases">
        <title>A genome reference for cultivated species of the human gut microbiota.</title>
        <authorList>
            <person name="Zou Y."/>
            <person name="Xue W."/>
            <person name="Luo G."/>
        </authorList>
    </citation>
    <scope>NUCLEOTIDE SEQUENCE [LARGE SCALE GENOMIC DNA]</scope>
    <source>
        <strain evidence="1 2">AM25-1</strain>
    </source>
</reference>
<dbReference type="AlphaFoldDB" id="A0A414Q0J9"/>